<organism evidence="11 12">
    <name type="scientific">Sphingorhabdus pulchriflava</name>
    <dbReference type="NCBI Taxonomy" id="2292257"/>
    <lineage>
        <taxon>Bacteria</taxon>
        <taxon>Pseudomonadati</taxon>
        <taxon>Pseudomonadota</taxon>
        <taxon>Alphaproteobacteria</taxon>
        <taxon>Sphingomonadales</taxon>
        <taxon>Sphingomonadaceae</taxon>
        <taxon>Sphingorhabdus</taxon>
    </lineage>
</organism>
<evidence type="ECO:0000256" key="6">
    <source>
        <dbReference type="ARBA" id="ARBA00022723"/>
    </source>
</evidence>
<keyword evidence="12" id="KW-1185">Reference proteome</keyword>
<keyword evidence="6" id="KW-0479">Metal-binding</keyword>
<dbReference type="GO" id="GO:0005524">
    <property type="term" value="F:ATP binding"/>
    <property type="evidence" value="ECO:0007669"/>
    <property type="project" value="UniProtKB-KW"/>
</dbReference>
<comment type="subcellular location">
    <subcellularLocation>
        <location evidence="1">Cytoplasm</location>
    </subcellularLocation>
</comment>
<keyword evidence="7" id="KW-0547">Nucleotide-binding</keyword>
<comment type="similarity">
    <text evidence="2">Belongs to the TsaE family.</text>
</comment>
<keyword evidence="4" id="KW-0963">Cytoplasm</keyword>
<evidence type="ECO:0000256" key="8">
    <source>
        <dbReference type="ARBA" id="ARBA00022840"/>
    </source>
</evidence>
<dbReference type="Proteomes" id="UP000263833">
    <property type="component" value="Unassembled WGS sequence"/>
</dbReference>
<sequence>MIVRTEAEMERLGFDLAGRVGPGQLVTLSGPLGAGKTVLSRAILRALGFDGDVSSPTYAIIHEYDEPAMRMPVVHADLYRLKAPGELYELGLFDDQASLKLVEWPEMGGQALLRVDVAITITPLADGSREVTINEKGM</sequence>
<keyword evidence="5" id="KW-0819">tRNA processing</keyword>
<dbReference type="GO" id="GO:0005737">
    <property type="term" value="C:cytoplasm"/>
    <property type="evidence" value="ECO:0007669"/>
    <property type="project" value="UniProtKB-SubCell"/>
</dbReference>
<dbReference type="PANTHER" id="PTHR33540">
    <property type="entry name" value="TRNA THREONYLCARBAMOYLADENOSINE BIOSYNTHESIS PROTEIN TSAE"/>
    <property type="match status" value="1"/>
</dbReference>
<evidence type="ECO:0000256" key="1">
    <source>
        <dbReference type="ARBA" id="ARBA00004496"/>
    </source>
</evidence>
<evidence type="ECO:0000313" key="12">
    <source>
        <dbReference type="Proteomes" id="UP000263833"/>
    </source>
</evidence>
<dbReference type="Gene3D" id="3.40.50.300">
    <property type="entry name" value="P-loop containing nucleotide triphosphate hydrolases"/>
    <property type="match status" value="1"/>
</dbReference>
<dbReference type="OrthoDB" id="9800307at2"/>
<evidence type="ECO:0000256" key="9">
    <source>
        <dbReference type="ARBA" id="ARBA00022842"/>
    </source>
</evidence>
<comment type="caution">
    <text evidence="11">The sequence shown here is derived from an EMBL/GenBank/DDBJ whole genome shotgun (WGS) entry which is preliminary data.</text>
</comment>
<dbReference type="GO" id="GO:0002949">
    <property type="term" value="P:tRNA threonylcarbamoyladenosine modification"/>
    <property type="evidence" value="ECO:0007669"/>
    <property type="project" value="InterPro"/>
</dbReference>
<name>A0A371BH92_9SPHN</name>
<dbReference type="GO" id="GO:0046872">
    <property type="term" value="F:metal ion binding"/>
    <property type="evidence" value="ECO:0007669"/>
    <property type="project" value="UniProtKB-KW"/>
</dbReference>
<proteinExistence type="inferred from homology"/>
<gene>
    <name evidence="11" type="ORF">DXH95_05045</name>
</gene>
<evidence type="ECO:0000313" key="11">
    <source>
        <dbReference type="EMBL" id="RDV06773.1"/>
    </source>
</evidence>
<dbReference type="Pfam" id="PF02367">
    <property type="entry name" value="TsaE"/>
    <property type="match status" value="1"/>
</dbReference>
<reference evidence="12" key="1">
    <citation type="submission" date="2018-08" db="EMBL/GenBank/DDBJ databases">
        <authorList>
            <person name="Kim S.-J."/>
            <person name="Jung G.-Y."/>
        </authorList>
    </citation>
    <scope>NUCLEOTIDE SEQUENCE [LARGE SCALE GENOMIC DNA]</scope>
    <source>
        <strain evidence="12">GY_G</strain>
    </source>
</reference>
<dbReference type="NCBIfam" id="TIGR00150">
    <property type="entry name" value="T6A_YjeE"/>
    <property type="match status" value="1"/>
</dbReference>
<dbReference type="GO" id="GO:0016740">
    <property type="term" value="F:transferase activity"/>
    <property type="evidence" value="ECO:0007669"/>
    <property type="project" value="UniProtKB-KW"/>
</dbReference>
<dbReference type="AlphaFoldDB" id="A0A371BH92"/>
<keyword evidence="9" id="KW-0460">Magnesium</keyword>
<evidence type="ECO:0000256" key="10">
    <source>
        <dbReference type="ARBA" id="ARBA00032441"/>
    </source>
</evidence>
<dbReference type="InterPro" id="IPR027417">
    <property type="entry name" value="P-loop_NTPase"/>
</dbReference>
<keyword evidence="11" id="KW-0808">Transferase</keyword>
<dbReference type="InterPro" id="IPR003442">
    <property type="entry name" value="T6A_TsaE"/>
</dbReference>
<evidence type="ECO:0000256" key="3">
    <source>
        <dbReference type="ARBA" id="ARBA00019010"/>
    </source>
</evidence>
<dbReference type="PANTHER" id="PTHR33540:SF2">
    <property type="entry name" value="TRNA THREONYLCARBAMOYLADENOSINE BIOSYNTHESIS PROTEIN TSAE"/>
    <property type="match status" value="1"/>
</dbReference>
<keyword evidence="8" id="KW-0067">ATP-binding</keyword>
<dbReference type="SUPFAM" id="SSF52540">
    <property type="entry name" value="P-loop containing nucleoside triphosphate hydrolases"/>
    <property type="match status" value="1"/>
</dbReference>
<dbReference type="EMBL" id="QRGP01000001">
    <property type="protein sequence ID" value="RDV06773.1"/>
    <property type="molecule type" value="Genomic_DNA"/>
</dbReference>
<accession>A0A371BH92</accession>
<evidence type="ECO:0000256" key="4">
    <source>
        <dbReference type="ARBA" id="ARBA00022490"/>
    </source>
</evidence>
<evidence type="ECO:0000256" key="5">
    <source>
        <dbReference type="ARBA" id="ARBA00022694"/>
    </source>
</evidence>
<evidence type="ECO:0000256" key="2">
    <source>
        <dbReference type="ARBA" id="ARBA00007599"/>
    </source>
</evidence>
<evidence type="ECO:0000256" key="7">
    <source>
        <dbReference type="ARBA" id="ARBA00022741"/>
    </source>
</evidence>
<dbReference type="RefSeq" id="WP_115548319.1">
    <property type="nucleotide sequence ID" value="NZ_QRGP01000001.1"/>
</dbReference>
<protein>
    <recommendedName>
        <fullName evidence="3">tRNA threonylcarbamoyladenosine biosynthesis protein TsaE</fullName>
    </recommendedName>
    <alternativeName>
        <fullName evidence="10">t(6)A37 threonylcarbamoyladenosine biosynthesis protein TsaE</fullName>
    </alternativeName>
</protein>